<organism evidence="3 4">
    <name type="scientific">Actinomycetospora aeridis</name>
    <dbReference type="NCBI Taxonomy" id="3129231"/>
    <lineage>
        <taxon>Bacteria</taxon>
        <taxon>Bacillati</taxon>
        <taxon>Actinomycetota</taxon>
        <taxon>Actinomycetes</taxon>
        <taxon>Pseudonocardiales</taxon>
        <taxon>Pseudonocardiaceae</taxon>
        <taxon>Actinomycetospora</taxon>
    </lineage>
</organism>
<sequence length="154" mass="17137">MSTATFSGVAHIALVVRDMTTSVHFYEDVLGFERIGEVTEGPPSEGHPRRLMRHPGSGMTLGIHEPHRRSADRFDPQRTGLDHVAVTVPDRATLDAWSTRLSEHDVEHSPTRDVGYAQFVSFCDPDGIAWEIWLPTARDDQQWPTSAQEAAPHG</sequence>
<dbReference type="PROSITE" id="PS00934">
    <property type="entry name" value="GLYOXALASE_I_1"/>
    <property type="match status" value="1"/>
</dbReference>
<dbReference type="SUPFAM" id="SSF54593">
    <property type="entry name" value="Glyoxalase/Bleomycin resistance protein/Dihydroxybiphenyl dioxygenase"/>
    <property type="match status" value="1"/>
</dbReference>
<dbReference type="PANTHER" id="PTHR43048">
    <property type="entry name" value="METHYLMALONYL-COA EPIMERASE"/>
    <property type="match status" value="1"/>
</dbReference>
<evidence type="ECO:0000313" key="3">
    <source>
        <dbReference type="EMBL" id="MEJ2890539.1"/>
    </source>
</evidence>
<dbReference type="InterPro" id="IPR004360">
    <property type="entry name" value="Glyas_Fos-R_dOase_dom"/>
</dbReference>
<evidence type="ECO:0000259" key="2">
    <source>
        <dbReference type="PROSITE" id="PS51819"/>
    </source>
</evidence>
<dbReference type="RefSeq" id="WP_337718738.1">
    <property type="nucleotide sequence ID" value="NZ_JBBEGL010000014.1"/>
</dbReference>
<evidence type="ECO:0000313" key="4">
    <source>
        <dbReference type="Proteomes" id="UP001370100"/>
    </source>
</evidence>
<dbReference type="EMBL" id="JBBEGL010000014">
    <property type="protein sequence ID" value="MEJ2890539.1"/>
    <property type="molecule type" value="Genomic_DNA"/>
</dbReference>
<dbReference type="InterPro" id="IPR029068">
    <property type="entry name" value="Glyas_Bleomycin-R_OHBP_Dase"/>
</dbReference>
<protein>
    <submittedName>
        <fullName evidence="3">VOC family protein</fullName>
    </submittedName>
</protein>
<dbReference type="Proteomes" id="UP001370100">
    <property type="component" value="Unassembled WGS sequence"/>
</dbReference>
<proteinExistence type="predicted"/>
<dbReference type="InterPro" id="IPR018146">
    <property type="entry name" value="Glyoxalase_1_CS"/>
</dbReference>
<dbReference type="Pfam" id="PF00903">
    <property type="entry name" value="Glyoxalase"/>
    <property type="match status" value="1"/>
</dbReference>
<feature type="domain" description="VOC" evidence="2">
    <location>
        <begin position="8"/>
        <end position="135"/>
    </location>
</feature>
<keyword evidence="1" id="KW-0479">Metal-binding</keyword>
<comment type="caution">
    <text evidence="3">The sequence shown here is derived from an EMBL/GenBank/DDBJ whole genome shotgun (WGS) entry which is preliminary data.</text>
</comment>
<dbReference type="Gene3D" id="3.10.180.10">
    <property type="entry name" value="2,3-Dihydroxybiphenyl 1,2-Dioxygenase, domain 1"/>
    <property type="match status" value="1"/>
</dbReference>
<dbReference type="InterPro" id="IPR051785">
    <property type="entry name" value="MMCE/EMCE_epimerase"/>
</dbReference>
<reference evidence="3 4" key="1">
    <citation type="submission" date="2024-03" db="EMBL/GenBank/DDBJ databases">
        <title>Actinomycetospora sp. OC33-EN06, a novel actinomycete isolated from wild orchid (Aerides multiflora).</title>
        <authorList>
            <person name="Suriyachadkun C."/>
        </authorList>
    </citation>
    <scope>NUCLEOTIDE SEQUENCE [LARGE SCALE GENOMIC DNA]</scope>
    <source>
        <strain evidence="3 4">OC33-EN06</strain>
    </source>
</reference>
<keyword evidence="4" id="KW-1185">Reference proteome</keyword>
<gene>
    <name evidence="3" type="ORF">WCD41_29055</name>
</gene>
<evidence type="ECO:0000256" key="1">
    <source>
        <dbReference type="ARBA" id="ARBA00022723"/>
    </source>
</evidence>
<accession>A0ABU8NDQ4</accession>
<dbReference type="PANTHER" id="PTHR43048:SF3">
    <property type="entry name" value="METHYLMALONYL-COA EPIMERASE, MITOCHONDRIAL"/>
    <property type="match status" value="1"/>
</dbReference>
<dbReference type="PROSITE" id="PS51819">
    <property type="entry name" value="VOC"/>
    <property type="match status" value="1"/>
</dbReference>
<dbReference type="CDD" id="cd06587">
    <property type="entry name" value="VOC"/>
    <property type="match status" value="1"/>
</dbReference>
<name>A0ABU8NDQ4_9PSEU</name>
<dbReference type="InterPro" id="IPR037523">
    <property type="entry name" value="VOC_core"/>
</dbReference>